<sequence length="174" mass="19200">MDAFKDFLTKAGELYLAAPAFFNWAAPILVAAFAGIVWFAWWLGGKLSEGEIAELKGKVEVLDQRLNFAKDRADAATKEVAEAKAGFEKLKKEIAGVAPREKLQDSADVFEGNLNRLFSANNSTASALGFVSTGFDERGGLKWRKIEKHERHLIDPIPMSRSARELAKAKSERS</sequence>
<gene>
    <name evidence="3" type="ORF">HZZ13_06190</name>
</gene>
<evidence type="ECO:0000256" key="1">
    <source>
        <dbReference type="SAM" id="Coils"/>
    </source>
</evidence>
<keyword evidence="2" id="KW-0472">Membrane</keyword>
<keyword evidence="2" id="KW-0812">Transmembrane</keyword>
<evidence type="ECO:0000256" key="2">
    <source>
        <dbReference type="SAM" id="Phobius"/>
    </source>
</evidence>
<dbReference type="RefSeq" id="WP_197958748.1">
    <property type="nucleotide sequence ID" value="NZ_JACCHP010000003.1"/>
</dbReference>
<reference evidence="3 4" key="1">
    <citation type="submission" date="2020-07" db="EMBL/GenBank/DDBJ databases">
        <title>Bradyrhizobium diversity isolated from nodules of indigenous legumes of Western Australia.</title>
        <authorList>
            <person name="Klepa M.S."/>
        </authorList>
    </citation>
    <scope>NUCLEOTIDE SEQUENCE [LARGE SCALE GENOMIC DNA]</scope>
    <source>
        <strain evidence="3 4">CNPSo 4010</strain>
    </source>
</reference>
<evidence type="ECO:0000313" key="3">
    <source>
        <dbReference type="EMBL" id="MBH5397380.1"/>
    </source>
</evidence>
<feature type="coiled-coil region" evidence="1">
    <location>
        <begin position="52"/>
        <end position="93"/>
    </location>
</feature>
<accession>A0ABS0PJJ5</accession>
<proteinExistence type="predicted"/>
<keyword evidence="2" id="KW-1133">Transmembrane helix</keyword>
<evidence type="ECO:0000313" key="4">
    <source>
        <dbReference type="Proteomes" id="UP000807370"/>
    </source>
</evidence>
<keyword evidence="1" id="KW-0175">Coiled coil</keyword>
<comment type="caution">
    <text evidence="3">The sequence shown here is derived from an EMBL/GenBank/DDBJ whole genome shotgun (WGS) entry which is preliminary data.</text>
</comment>
<dbReference type="Proteomes" id="UP000807370">
    <property type="component" value="Unassembled WGS sequence"/>
</dbReference>
<dbReference type="EMBL" id="JACCHP010000003">
    <property type="protein sequence ID" value="MBH5397380.1"/>
    <property type="molecule type" value="Genomic_DNA"/>
</dbReference>
<organism evidence="3 4">
    <name type="scientific">Bradyrhizobium agreste</name>
    <dbReference type="NCBI Taxonomy" id="2751811"/>
    <lineage>
        <taxon>Bacteria</taxon>
        <taxon>Pseudomonadati</taxon>
        <taxon>Pseudomonadota</taxon>
        <taxon>Alphaproteobacteria</taxon>
        <taxon>Hyphomicrobiales</taxon>
        <taxon>Nitrobacteraceae</taxon>
        <taxon>Bradyrhizobium</taxon>
    </lineage>
</organism>
<protein>
    <submittedName>
        <fullName evidence="3">Uncharacterized protein</fullName>
    </submittedName>
</protein>
<keyword evidence="4" id="KW-1185">Reference proteome</keyword>
<feature type="transmembrane region" description="Helical" evidence="2">
    <location>
        <begin position="20"/>
        <end position="43"/>
    </location>
</feature>
<name>A0ABS0PJJ5_9BRAD</name>